<dbReference type="EMBL" id="JACIGO010000009">
    <property type="protein sequence ID" value="MBB4293290.1"/>
    <property type="molecule type" value="Genomic_DNA"/>
</dbReference>
<accession>A0AAE2SZE0</accession>
<protein>
    <submittedName>
        <fullName evidence="1">Uncharacterized protein</fullName>
    </submittedName>
</protein>
<dbReference type="AlphaFoldDB" id="A0AAE2SZE0"/>
<dbReference type="RefSeq" id="WP_183609904.1">
    <property type="nucleotide sequence ID" value="NZ_JACHAZ010000009.1"/>
</dbReference>
<evidence type="ECO:0000313" key="1">
    <source>
        <dbReference type="EMBL" id="MBB4293290.1"/>
    </source>
</evidence>
<sequence>MELQLLDRISEGEAVCFLCKTSLAQYVENLPANFREFYIQRGIVTNRFLDNLWDTLSKKRHIPPIVLVAGPTPPAHDVGSVFNLGSDFKVLDGLQRSHRLKEIWDTLAYINEEFDDQPSVSVARLTRQFALKLREIDLSPQIFQKVLEAKREGIEAVELFESNTIWLEIWFGLSEAQQIQKMLVLNAGHKSVNIKHQIELIFWSNFEVLANELAPSTMVREKDKASTTYSKGRRPGEFHFAHLISAFVSLTEGETVTTNAEFSASQSFSGDNGSDESLLDIDDRLLSAFAKTLRLLDGALRSESGIRWLGREVVLVGIFGAIGAMAKNHPGTKIEALSNFNARIEQYAEILNLEGFEEWRNTLDLSKVNIGNVNKRAVFNATSAFLRGKISDPINWRNVNVKDELHDAS</sequence>
<reference evidence="1 2" key="1">
    <citation type="submission" date="2020-08" db="EMBL/GenBank/DDBJ databases">
        <title>Genomic Encyclopedia of Type Strains, Phase IV (KMG-V): Genome sequencing to study the core and pangenomes of soil and plant-associated prokaryotes.</title>
        <authorList>
            <person name="Whitman W."/>
        </authorList>
    </citation>
    <scope>NUCLEOTIDE SEQUENCE [LARGE SCALE GENOMIC DNA]</scope>
    <source>
        <strain evidence="1 2">SEMIA 415</strain>
    </source>
</reference>
<comment type="caution">
    <text evidence="1">The sequence shown here is derived from an EMBL/GenBank/DDBJ whole genome shotgun (WGS) entry which is preliminary data.</text>
</comment>
<gene>
    <name evidence="1" type="ORF">GGE16_005377</name>
</gene>
<proteinExistence type="predicted"/>
<evidence type="ECO:0000313" key="2">
    <source>
        <dbReference type="Proteomes" id="UP000538507"/>
    </source>
</evidence>
<organism evidence="1 2">
    <name type="scientific">Rhizobium leguminosarum</name>
    <dbReference type="NCBI Taxonomy" id="384"/>
    <lineage>
        <taxon>Bacteria</taxon>
        <taxon>Pseudomonadati</taxon>
        <taxon>Pseudomonadota</taxon>
        <taxon>Alphaproteobacteria</taxon>
        <taxon>Hyphomicrobiales</taxon>
        <taxon>Rhizobiaceae</taxon>
        <taxon>Rhizobium/Agrobacterium group</taxon>
        <taxon>Rhizobium</taxon>
    </lineage>
</organism>
<dbReference type="Proteomes" id="UP000538507">
    <property type="component" value="Unassembled WGS sequence"/>
</dbReference>
<name>A0AAE2SZE0_RHILE</name>